<keyword evidence="3" id="KW-1185">Reference proteome</keyword>
<dbReference type="EMBL" id="CP046620">
    <property type="protein sequence ID" value="QHQ34095.1"/>
    <property type="molecule type" value="Genomic_DNA"/>
</dbReference>
<dbReference type="PANTHER" id="PTHR45947:SF3">
    <property type="entry name" value="SULFOQUINOVOSYL TRANSFERASE SQD2"/>
    <property type="match status" value="1"/>
</dbReference>
<sequence length="438" mass="47645">MAGSARVIVSEVQKPRVLVIAEAANPEWVSVPLVGWSLATALREVADVHIVTQIRNREAILRAGLVEGIDFTAVDSEALARPMWKLGDLLKMGKGKGWTMLQAVSALSYPYFEHLIWKKFGADIRAGKFDIVHRVTPLSPTIQSPIAKKCRQAGVPFVIGPLNGGVPWPKAFDAERRREREWLSYLRSAYKMLPGRSATLSAAAIIVGSRHTGSEIPDQHQNRCVYIPENAIEPARFSCRASYDGGRLRACFIGRMVPYKGPDMLLEAARPLLAEGLLEIDMIGDGPLLPALKAQVEKQGTQDAVRFHGWLAHETVQDVAAGCHILSFPSIREFGGGVVLEAMALGLVPVVVDYAGPGELVSAGETGLKVPLGGRAEIIAGFEATLREIVEGRHDLVAMGEAGRARIATHFTWSAKAGQVAEVYDWVLGRRDDRPSPF</sequence>
<keyword evidence="2" id="KW-0808">Transferase</keyword>
<dbReference type="Pfam" id="PF00534">
    <property type="entry name" value="Glycos_transf_1"/>
    <property type="match status" value="1"/>
</dbReference>
<dbReference type="SUPFAM" id="SSF53756">
    <property type="entry name" value="UDP-Glycosyltransferase/glycogen phosphorylase"/>
    <property type="match status" value="1"/>
</dbReference>
<protein>
    <submittedName>
        <fullName evidence="2">Glycosyltransferase</fullName>
    </submittedName>
</protein>
<dbReference type="Gene3D" id="3.40.50.2000">
    <property type="entry name" value="Glycogen Phosphorylase B"/>
    <property type="match status" value="2"/>
</dbReference>
<accession>A0A6P1SX38</accession>
<dbReference type="GO" id="GO:0016757">
    <property type="term" value="F:glycosyltransferase activity"/>
    <property type="evidence" value="ECO:0007669"/>
    <property type="project" value="TreeGrafter"/>
</dbReference>
<evidence type="ECO:0000259" key="1">
    <source>
        <dbReference type="Pfam" id="PF00534"/>
    </source>
</evidence>
<feature type="domain" description="Glycosyl transferase family 1" evidence="1">
    <location>
        <begin position="248"/>
        <end position="403"/>
    </location>
</feature>
<dbReference type="AlphaFoldDB" id="A0A6P1SX38"/>
<dbReference type="PANTHER" id="PTHR45947">
    <property type="entry name" value="SULFOQUINOVOSYL TRANSFERASE SQD2"/>
    <property type="match status" value="1"/>
</dbReference>
<organism evidence="2 3">
    <name type="scientific">Algicella marina</name>
    <dbReference type="NCBI Taxonomy" id="2683284"/>
    <lineage>
        <taxon>Bacteria</taxon>
        <taxon>Pseudomonadati</taxon>
        <taxon>Pseudomonadota</taxon>
        <taxon>Alphaproteobacteria</taxon>
        <taxon>Rhodobacterales</taxon>
        <taxon>Paracoccaceae</taxon>
        <taxon>Algicella</taxon>
    </lineage>
</organism>
<proteinExistence type="predicted"/>
<dbReference type="InterPro" id="IPR050194">
    <property type="entry name" value="Glycosyltransferase_grp1"/>
</dbReference>
<evidence type="ECO:0000313" key="3">
    <source>
        <dbReference type="Proteomes" id="UP000464495"/>
    </source>
</evidence>
<dbReference type="InterPro" id="IPR001296">
    <property type="entry name" value="Glyco_trans_1"/>
</dbReference>
<gene>
    <name evidence="2" type="ORF">GO499_02295</name>
</gene>
<dbReference type="CDD" id="cd03801">
    <property type="entry name" value="GT4_PimA-like"/>
    <property type="match status" value="1"/>
</dbReference>
<dbReference type="KEGG" id="amaq:GO499_02295"/>
<reference evidence="2 3" key="1">
    <citation type="submission" date="2019-12" db="EMBL/GenBank/DDBJ databases">
        <title>Complete genome sequence of Algicella marina strain 9Alg 56(T) isolated from the red alga Tichocarpus crinitus.</title>
        <authorList>
            <person name="Kim S.-G."/>
            <person name="Nedashkovskaya O.I."/>
        </authorList>
    </citation>
    <scope>NUCLEOTIDE SEQUENCE [LARGE SCALE GENOMIC DNA]</scope>
    <source>
        <strain evidence="2 3">9Alg 56</strain>
    </source>
</reference>
<dbReference type="Proteomes" id="UP000464495">
    <property type="component" value="Chromosome"/>
</dbReference>
<evidence type="ECO:0000313" key="2">
    <source>
        <dbReference type="EMBL" id="QHQ34095.1"/>
    </source>
</evidence>
<name>A0A6P1SX38_9RHOB</name>